<proteinExistence type="predicted"/>
<feature type="region of interest" description="Disordered" evidence="1">
    <location>
        <begin position="1"/>
        <end position="29"/>
    </location>
</feature>
<organism evidence="2 3">
    <name type="scientific">Streptacidiphilus cavernicola</name>
    <dbReference type="NCBI Taxonomy" id="3342716"/>
    <lineage>
        <taxon>Bacteria</taxon>
        <taxon>Bacillati</taxon>
        <taxon>Actinomycetota</taxon>
        <taxon>Actinomycetes</taxon>
        <taxon>Kitasatosporales</taxon>
        <taxon>Streptomycetaceae</taxon>
        <taxon>Streptacidiphilus</taxon>
    </lineage>
</organism>
<evidence type="ECO:0000313" key="3">
    <source>
        <dbReference type="Proteomes" id="UP001592531"/>
    </source>
</evidence>
<gene>
    <name evidence="2" type="ORF">ACEZDE_01470</name>
</gene>
<accession>A0ABV6VNJ6</accession>
<comment type="caution">
    <text evidence="2">The sequence shown here is derived from an EMBL/GenBank/DDBJ whole genome shotgun (WGS) entry which is preliminary data.</text>
</comment>
<evidence type="ECO:0000256" key="1">
    <source>
        <dbReference type="SAM" id="MobiDB-lite"/>
    </source>
</evidence>
<dbReference type="Proteomes" id="UP001592531">
    <property type="component" value="Unassembled WGS sequence"/>
</dbReference>
<dbReference type="EMBL" id="JBHFAB010000001">
    <property type="protein sequence ID" value="MFC1415319.1"/>
    <property type="molecule type" value="Genomic_DNA"/>
</dbReference>
<name>A0ABV6VNJ6_9ACTN</name>
<evidence type="ECO:0008006" key="4">
    <source>
        <dbReference type="Google" id="ProtNLM"/>
    </source>
</evidence>
<reference evidence="2 3" key="1">
    <citation type="submission" date="2024-09" db="EMBL/GenBank/DDBJ databases">
        <authorList>
            <person name="Lee S.D."/>
        </authorList>
    </citation>
    <scope>NUCLEOTIDE SEQUENCE [LARGE SCALE GENOMIC DNA]</scope>
    <source>
        <strain evidence="2 3">N8-3</strain>
    </source>
</reference>
<protein>
    <recommendedName>
        <fullName evidence="4">FXSXX-COOH protein</fullName>
    </recommendedName>
</protein>
<dbReference type="RefSeq" id="WP_380530807.1">
    <property type="nucleotide sequence ID" value="NZ_JBHFAB010000001.1"/>
</dbReference>
<sequence length="57" mass="6199">MSASNTPARRETVPAPRPRRTPLRALDARTTAADAPILERVLPDCDVPRVSAFQSSI</sequence>
<evidence type="ECO:0000313" key="2">
    <source>
        <dbReference type="EMBL" id="MFC1415319.1"/>
    </source>
</evidence>
<keyword evidence="3" id="KW-1185">Reference proteome</keyword>